<comment type="caution">
    <text evidence="2">The sequence shown here is derived from an EMBL/GenBank/DDBJ whole genome shotgun (WGS) entry which is preliminary data.</text>
</comment>
<gene>
    <name evidence="2" type="ORF">AFUS01_LOCUS25218</name>
</gene>
<dbReference type="EMBL" id="CAJVCH010322619">
    <property type="protein sequence ID" value="CAG7786658.1"/>
    <property type="molecule type" value="Genomic_DNA"/>
</dbReference>
<reference evidence="2" key="1">
    <citation type="submission" date="2021-06" db="EMBL/GenBank/DDBJ databases">
        <authorList>
            <person name="Hodson N. C."/>
            <person name="Mongue J. A."/>
            <person name="Jaron S. K."/>
        </authorList>
    </citation>
    <scope>NUCLEOTIDE SEQUENCE</scope>
</reference>
<name>A0A8J2P9I2_9HEXA</name>
<evidence type="ECO:0000313" key="3">
    <source>
        <dbReference type="Proteomes" id="UP000708208"/>
    </source>
</evidence>
<dbReference type="Proteomes" id="UP000708208">
    <property type="component" value="Unassembled WGS sequence"/>
</dbReference>
<evidence type="ECO:0000256" key="1">
    <source>
        <dbReference type="SAM" id="MobiDB-lite"/>
    </source>
</evidence>
<organism evidence="2 3">
    <name type="scientific">Allacma fusca</name>
    <dbReference type="NCBI Taxonomy" id="39272"/>
    <lineage>
        <taxon>Eukaryota</taxon>
        <taxon>Metazoa</taxon>
        <taxon>Ecdysozoa</taxon>
        <taxon>Arthropoda</taxon>
        <taxon>Hexapoda</taxon>
        <taxon>Collembola</taxon>
        <taxon>Symphypleona</taxon>
        <taxon>Sminthuridae</taxon>
        <taxon>Allacma</taxon>
    </lineage>
</organism>
<evidence type="ECO:0000313" key="2">
    <source>
        <dbReference type="EMBL" id="CAG7786658.1"/>
    </source>
</evidence>
<sequence>MKYGLGIRMLIAFTVGAIGVLYKLRVDPTSNKSEISSVITVPRQFLFDVIADPNNVPAYFSWVTRLRSLDKRNVVVGKRYRGILNMPFFGQHQITYKVTDCQEGTWLVLRPEKKEQSYFNTEVLIMLNSISKSQTQFYMKIIYHRKSALFQLTLAPVLKWLTDQQLRRTALNVRALAMSKWKRLKGGHVVPEKGSRPNQNQTKDAAYYEGQDAKQGRESLKRSSYVRRYGGKLEL</sequence>
<keyword evidence="3" id="KW-1185">Reference proteome</keyword>
<feature type="compositionally biased region" description="Basic and acidic residues" evidence="1">
    <location>
        <begin position="211"/>
        <end position="221"/>
    </location>
</feature>
<proteinExistence type="predicted"/>
<dbReference type="CDD" id="cd07812">
    <property type="entry name" value="SRPBCC"/>
    <property type="match status" value="1"/>
</dbReference>
<accession>A0A8J2P9I2</accession>
<protein>
    <submittedName>
        <fullName evidence="2">Uncharacterized protein</fullName>
    </submittedName>
</protein>
<feature type="region of interest" description="Disordered" evidence="1">
    <location>
        <begin position="187"/>
        <end position="223"/>
    </location>
</feature>
<dbReference type="OrthoDB" id="6331612at2759"/>
<dbReference type="AlphaFoldDB" id="A0A8J2P9I2"/>